<reference evidence="6 7" key="1">
    <citation type="submission" date="2018-06" db="EMBL/GenBank/DDBJ databases">
        <authorList>
            <consortium name="Pathogen Informatics"/>
            <person name="Doyle S."/>
        </authorList>
    </citation>
    <scope>NUCLEOTIDE SEQUENCE [LARGE SCALE GENOMIC DNA]</scope>
    <source>
        <strain evidence="6 7">NCTC10254</strain>
    </source>
</reference>
<feature type="region of interest" description="Disordered" evidence="5">
    <location>
        <begin position="302"/>
        <end position="327"/>
    </location>
</feature>
<dbReference type="GO" id="GO:0008270">
    <property type="term" value="F:zinc ion binding"/>
    <property type="evidence" value="ECO:0007669"/>
    <property type="project" value="UniProtKB-UniRule"/>
</dbReference>
<dbReference type="PANTHER" id="PTHR12993">
    <property type="entry name" value="N-ACETYLGLUCOSAMINYL-PHOSPHATIDYLINOSITOL DE-N-ACETYLASE-RELATED"/>
    <property type="match status" value="1"/>
</dbReference>
<evidence type="ECO:0000256" key="3">
    <source>
        <dbReference type="ARBA" id="ARBA00022833"/>
    </source>
</evidence>
<dbReference type="Pfam" id="PF02585">
    <property type="entry name" value="PIG-L"/>
    <property type="match status" value="1"/>
</dbReference>
<keyword evidence="1 4" id="KW-0479">Metal-binding</keyword>
<dbReference type="GO" id="GO:0035595">
    <property type="term" value="F:N-acetylglucosaminylinositol deacetylase activity"/>
    <property type="evidence" value="ECO:0007669"/>
    <property type="project" value="UniProtKB-EC"/>
</dbReference>
<dbReference type="EC" id="3.5.1.103" evidence="4"/>
<dbReference type="Proteomes" id="UP000249886">
    <property type="component" value="Unassembled WGS sequence"/>
</dbReference>
<dbReference type="GO" id="GO:0010125">
    <property type="term" value="P:mycothiol biosynthetic process"/>
    <property type="evidence" value="ECO:0007669"/>
    <property type="project" value="UniProtKB-UniRule"/>
</dbReference>
<feature type="binding site" evidence="4">
    <location>
        <position position="18"/>
    </location>
    <ligand>
        <name>Zn(2+)</name>
        <dbReference type="ChEBI" id="CHEBI:29105"/>
    </ligand>
</feature>
<evidence type="ECO:0000256" key="4">
    <source>
        <dbReference type="HAMAP-Rule" id="MF_01696"/>
    </source>
</evidence>
<dbReference type="GeneID" id="84575050"/>
<evidence type="ECO:0000256" key="1">
    <source>
        <dbReference type="ARBA" id="ARBA00022723"/>
    </source>
</evidence>
<evidence type="ECO:0000313" key="6">
    <source>
        <dbReference type="EMBL" id="SPW33198.1"/>
    </source>
</evidence>
<comment type="caution">
    <text evidence="6">The sequence shown here is derived from an EMBL/GenBank/DDBJ whole genome shotgun (WGS) entry which is preliminary data.</text>
</comment>
<dbReference type="Gene3D" id="3.40.50.10320">
    <property type="entry name" value="LmbE-like"/>
    <property type="match status" value="1"/>
</dbReference>
<comment type="similarity">
    <text evidence="4">Belongs to the MshB deacetylase family.</text>
</comment>
<dbReference type="InterPro" id="IPR003737">
    <property type="entry name" value="GlcNAc_PI_deacetylase-related"/>
</dbReference>
<keyword evidence="3 4" id="KW-0862">Zinc</keyword>
<organism evidence="6 7">
    <name type="scientific">Corynebacterium matruchotii</name>
    <dbReference type="NCBI Taxonomy" id="43768"/>
    <lineage>
        <taxon>Bacteria</taxon>
        <taxon>Bacillati</taxon>
        <taxon>Actinomycetota</taxon>
        <taxon>Actinomycetes</taxon>
        <taxon>Mycobacteriales</taxon>
        <taxon>Corynebacteriaceae</taxon>
        <taxon>Corynebacterium</taxon>
    </lineage>
</organism>
<dbReference type="PANTHER" id="PTHR12993:SF26">
    <property type="entry name" value="1D-MYO-INOSITOL 2-ACETAMIDO-2-DEOXY-ALPHA-D-GLUCOPYRANOSIDE DEACETYLASE"/>
    <property type="match status" value="1"/>
</dbReference>
<dbReference type="InterPro" id="IPR017810">
    <property type="entry name" value="Mycothiol_biosynthesis_MshB"/>
</dbReference>
<dbReference type="RefSeq" id="WP_005526946.1">
    <property type="nucleotide sequence ID" value="NZ_CAUVEC010000006.1"/>
</dbReference>
<feature type="binding site" evidence="4">
    <location>
        <position position="15"/>
    </location>
    <ligand>
        <name>Zn(2+)</name>
        <dbReference type="ChEBI" id="CHEBI:29105"/>
    </ligand>
</feature>
<feature type="compositionally biased region" description="Basic and acidic residues" evidence="5">
    <location>
        <begin position="318"/>
        <end position="327"/>
    </location>
</feature>
<dbReference type="AlphaFoldDB" id="A0A6H9XV62"/>
<comment type="cofactor">
    <cofactor evidence="4">
        <name>Zn(2+)</name>
        <dbReference type="ChEBI" id="CHEBI:29105"/>
    </cofactor>
    <text evidence="4">Binds 1 zinc ion per subunit.</text>
</comment>
<keyword evidence="2 4" id="KW-0378">Hydrolase</keyword>
<evidence type="ECO:0000313" key="7">
    <source>
        <dbReference type="Proteomes" id="UP000249886"/>
    </source>
</evidence>
<protein>
    <recommendedName>
        <fullName evidence="4">1D-myo-inositol 2-acetamido-2-deoxy-alpha-D-glucopyranoside deacetylase</fullName>
        <shortName evidence="4">GlcNAc-Ins deacetylase</shortName>
        <ecNumber evidence="4">3.5.1.103</ecNumber>
    </recommendedName>
    <alternativeName>
        <fullName evidence="4">N-acetyl-1-D-myo-inositol-2-amino-2-deoxy-alpha-D-glucopyranoside deacetylase</fullName>
    </alternativeName>
</protein>
<feature type="binding site" evidence="4">
    <location>
        <position position="148"/>
    </location>
    <ligand>
        <name>Zn(2+)</name>
        <dbReference type="ChEBI" id="CHEBI:29105"/>
    </ligand>
</feature>
<dbReference type="InterPro" id="IPR024078">
    <property type="entry name" value="LmbE-like_dom_sf"/>
</dbReference>
<evidence type="ECO:0000256" key="5">
    <source>
        <dbReference type="SAM" id="MobiDB-lite"/>
    </source>
</evidence>
<sequence length="327" mass="34773">MKNLNGVNVIAVHAHPDDEAIWTGGMLSDLAMRGANVLVVTCTLGEQGEVIGEPYANLVADKADQLGGFRIRELQKSLKTLGVRGTFLGGAGCWRDSGMAGDPANQHPRAFTNAGDEAVEQLKSIFLTHPPHLIITYGPDGGYGHPDHIKAHEITHRAVEQRNLVTPILWAVTDRRRFDEGVAVITAPTTAGWRMPQPNEIACVTSSDIEVRLSDAALAAKVQAMKAHATQLWIADGSINDTNPVAAFAPIIDPEKAPFVFALSNLITQPLLRFEHYQIGTVVNVSTRNTIEALVAGELEAGRSSNGAGDTTDGEAGADDHRGGAGS</sequence>
<dbReference type="HAMAP" id="MF_01696">
    <property type="entry name" value="MshB"/>
    <property type="match status" value="1"/>
</dbReference>
<comment type="function">
    <text evidence="4">Catalyzes the deacetylation of 1D-myo-inositol 2-acetamido-2-deoxy-alpha-D-glucopyranoside (GlcNAc-Ins) in the mycothiol biosynthesis pathway.</text>
</comment>
<dbReference type="NCBIfam" id="TIGR03445">
    <property type="entry name" value="mycothiol_MshB"/>
    <property type="match status" value="1"/>
</dbReference>
<evidence type="ECO:0000256" key="2">
    <source>
        <dbReference type="ARBA" id="ARBA00022801"/>
    </source>
</evidence>
<proteinExistence type="inferred from homology"/>
<dbReference type="SUPFAM" id="SSF102588">
    <property type="entry name" value="LmbE-like"/>
    <property type="match status" value="1"/>
</dbReference>
<accession>A0A6H9XV62</accession>
<dbReference type="EMBL" id="UARK01000033">
    <property type="protein sequence ID" value="SPW33198.1"/>
    <property type="molecule type" value="Genomic_DNA"/>
</dbReference>
<comment type="catalytic activity">
    <reaction evidence="4">
        <text>1D-myo-inositol 2-acetamido-2-deoxy-alpha-D-glucopyranoside + H2O = 1D-myo-inositol 2-amino-2-deoxy-alpha-D-glucopyranoside + acetate</text>
        <dbReference type="Rhea" id="RHEA:26180"/>
        <dbReference type="ChEBI" id="CHEBI:15377"/>
        <dbReference type="ChEBI" id="CHEBI:30089"/>
        <dbReference type="ChEBI" id="CHEBI:52442"/>
        <dbReference type="ChEBI" id="CHEBI:58886"/>
        <dbReference type="EC" id="3.5.1.103"/>
    </reaction>
</comment>
<gene>
    <name evidence="4 6" type="primary">mshB</name>
    <name evidence="6" type="ORF">NCTC10254_02343</name>
</gene>
<name>A0A6H9XV62_9CORY</name>